<evidence type="ECO:0000313" key="2">
    <source>
        <dbReference type="EMBL" id="KAK1904923.1"/>
    </source>
</evidence>
<dbReference type="EMBL" id="JASDAP010000003">
    <property type="protein sequence ID" value="KAK1904923.1"/>
    <property type="molecule type" value="Genomic_DNA"/>
</dbReference>
<name>A0AAD9FGC4_DISEL</name>
<reference evidence="2" key="1">
    <citation type="submission" date="2023-04" db="EMBL/GenBank/DDBJ databases">
        <title>Chromosome-level genome of Chaenocephalus aceratus.</title>
        <authorList>
            <person name="Park H."/>
        </authorList>
    </citation>
    <scope>NUCLEOTIDE SEQUENCE</scope>
    <source>
        <strain evidence="2">DE</strain>
        <tissue evidence="2">Muscle</tissue>
    </source>
</reference>
<dbReference type="EMBL" id="JASDAP010000003">
    <property type="protein sequence ID" value="KAK1905116.1"/>
    <property type="molecule type" value="Genomic_DNA"/>
</dbReference>
<accession>A0AAD9FGC4</accession>
<dbReference type="AlphaFoldDB" id="A0AAD9FGC4"/>
<evidence type="ECO:0000313" key="4">
    <source>
        <dbReference type="Proteomes" id="UP001228049"/>
    </source>
</evidence>
<feature type="transmembrane region" description="Helical" evidence="1">
    <location>
        <begin position="41"/>
        <end position="67"/>
    </location>
</feature>
<keyword evidence="1" id="KW-0812">Transmembrane</keyword>
<protein>
    <submittedName>
        <fullName evidence="2">Chemokine C-C motif receptor-like 2</fullName>
    </submittedName>
</protein>
<evidence type="ECO:0000313" key="3">
    <source>
        <dbReference type="EMBL" id="KAK1905116.1"/>
    </source>
</evidence>
<gene>
    <name evidence="2" type="ORF">KUDE01_012106</name>
    <name evidence="3" type="ORF">KUDE01_012299</name>
</gene>
<organism evidence="2 4">
    <name type="scientific">Dissostichus eleginoides</name>
    <name type="common">Patagonian toothfish</name>
    <name type="synonym">Dissostichus amissus</name>
    <dbReference type="NCBI Taxonomy" id="100907"/>
    <lineage>
        <taxon>Eukaryota</taxon>
        <taxon>Metazoa</taxon>
        <taxon>Chordata</taxon>
        <taxon>Craniata</taxon>
        <taxon>Vertebrata</taxon>
        <taxon>Euteleostomi</taxon>
        <taxon>Actinopterygii</taxon>
        <taxon>Neopterygii</taxon>
        <taxon>Teleostei</taxon>
        <taxon>Neoteleostei</taxon>
        <taxon>Acanthomorphata</taxon>
        <taxon>Eupercaria</taxon>
        <taxon>Perciformes</taxon>
        <taxon>Notothenioidei</taxon>
        <taxon>Nototheniidae</taxon>
        <taxon>Dissostichus</taxon>
    </lineage>
</organism>
<sequence>MIVIKGEHGHLKTFTCKMKNPVSEEESAAHMILFLPADSGLWIKVLGAVMRSLALLALLGVVVFAVWRNRETLRKLMCPCQSRERDYENEA</sequence>
<keyword evidence="4" id="KW-1185">Reference proteome</keyword>
<keyword evidence="1" id="KW-0472">Membrane</keyword>
<proteinExistence type="predicted"/>
<comment type="caution">
    <text evidence="2">The sequence shown here is derived from an EMBL/GenBank/DDBJ whole genome shotgun (WGS) entry which is preliminary data.</text>
</comment>
<dbReference type="Proteomes" id="UP001228049">
    <property type="component" value="Unassembled WGS sequence"/>
</dbReference>
<keyword evidence="1" id="KW-1133">Transmembrane helix</keyword>
<evidence type="ECO:0000256" key="1">
    <source>
        <dbReference type="SAM" id="Phobius"/>
    </source>
</evidence>
<keyword evidence="2" id="KW-0675">Receptor</keyword>